<dbReference type="GO" id="GO:0046872">
    <property type="term" value="F:metal ion binding"/>
    <property type="evidence" value="ECO:0007669"/>
    <property type="project" value="UniProtKB-KW"/>
</dbReference>
<evidence type="ECO:0000256" key="3">
    <source>
        <dbReference type="ARBA" id="ARBA00022723"/>
    </source>
</evidence>
<dbReference type="InterPro" id="IPR050748">
    <property type="entry name" value="Glycosyltrans_8_dom-fam"/>
</dbReference>
<gene>
    <name evidence="4" type="ORF">CJD50_06100</name>
</gene>
<dbReference type="PANTHER" id="PTHR13778">
    <property type="entry name" value="GLYCOSYLTRANSFERASE 8 DOMAIN-CONTAINING PROTEIN"/>
    <property type="match status" value="1"/>
</dbReference>
<sequence length="335" mass="38726">MANFYYMDTDKNFNHENDSLFKKNTIKTSNNNLKVLNIAFCFDDNFVMPTGVAIASVIENNKDSHLHFHLFFESISEKNKSRILEIQGDNVSITTYELQEELSVNPNTLILGIPKSTCLRFMVPFVLRHEVDSVLYLDGDMICLDSLHALHDLNLKGHIAAVVADSKEMQQKASTLGYGIDTDKYFNAGFLFINVSEWNFKNVTAVAFSMINSGTIYKYADQDVLNILLNENIKLIDKKYNKTITLSPIDRVDDKASRGTTILHYVTKNKPWFMIFESQIFFYYLNQSPWKDTQLKLTPNASLLRIKAKKLLSDKKFVDWIKYFSLYIKYKLFSK</sequence>
<dbReference type="OrthoDB" id="9807549at2"/>
<dbReference type="SUPFAM" id="SSF53448">
    <property type="entry name" value="Nucleotide-diphospho-sugar transferases"/>
    <property type="match status" value="1"/>
</dbReference>
<evidence type="ECO:0000256" key="2">
    <source>
        <dbReference type="ARBA" id="ARBA00022679"/>
    </source>
</evidence>
<dbReference type="CDD" id="cd04194">
    <property type="entry name" value="GT8_A4GalT_like"/>
    <property type="match status" value="1"/>
</dbReference>
<keyword evidence="3" id="KW-0479">Metal-binding</keyword>
<comment type="caution">
    <text evidence="4">The sequence shown here is derived from an EMBL/GenBank/DDBJ whole genome shotgun (WGS) entry which is preliminary data.</text>
</comment>
<dbReference type="InterPro" id="IPR002495">
    <property type="entry name" value="Glyco_trans_8"/>
</dbReference>
<dbReference type="InterPro" id="IPR029044">
    <property type="entry name" value="Nucleotide-diphossugar_trans"/>
</dbReference>
<dbReference type="Pfam" id="PF01501">
    <property type="entry name" value="Glyco_transf_8"/>
    <property type="match status" value="1"/>
</dbReference>
<dbReference type="Gene3D" id="3.90.550.10">
    <property type="entry name" value="Spore Coat Polysaccharide Biosynthesis Protein SpsA, Chain A"/>
    <property type="match status" value="1"/>
</dbReference>
<keyword evidence="5" id="KW-1185">Reference proteome</keyword>
<dbReference type="AlphaFoldDB" id="A0A2A2MDZ2"/>
<accession>A0A2A2MDZ2</accession>
<protein>
    <submittedName>
        <fullName evidence="4">Glycosyl transferase family 8</fullName>
    </submittedName>
</protein>
<evidence type="ECO:0000313" key="5">
    <source>
        <dbReference type="Proteomes" id="UP000218796"/>
    </source>
</evidence>
<dbReference type="EMBL" id="NQMS01000002">
    <property type="protein sequence ID" value="PAV97230.1"/>
    <property type="molecule type" value="Genomic_DNA"/>
</dbReference>
<name>A0A2A2MDZ2_9GAMM</name>
<evidence type="ECO:0000313" key="4">
    <source>
        <dbReference type="EMBL" id="PAV97230.1"/>
    </source>
</evidence>
<dbReference type="GO" id="GO:0016757">
    <property type="term" value="F:glycosyltransferase activity"/>
    <property type="evidence" value="ECO:0007669"/>
    <property type="project" value="UniProtKB-KW"/>
</dbReference>
<organism evidence="4 5">
    <name type="scientific">Hafnia paralvei</name>
    <dbReference type="NCBI Taxonomy" id="546367"/>
    <lineage>
        <taxon>Bacteria</taxon>
        <taxon>Pseudomonadati</taxon>
        <taxon>Pseudomonadota</taxon>
        <taxon>Gammaproteobacteria</taxon>
        <taxon>Enterobacterales</taxon>
        <taxon>Hafniaceae</taxon>
        <taxon>Hafnia</taxon>
    </lineage>
</organism>
<proteinExistence type="predicted"/>
<reference evidence="4 5" key="1">
    <citation type="submission" date="2017-08" db="EMBL/GenBank/DDBJ databases">
        <title>Draft Genome Sequence of Hafnia alvei CITHA-6 Isolated from Raw Bovine Milk.</title>
        <authorList>
            <person name="Culligan E.P."/>
            <person name="Mcsweeney A."/>
            <person name="O'Doherty C."/>
            <person name="Gleeson E."/>
            <person name="O'Riordan D."/>
            <person name="Sleator R.D."/>
        </authorList>
    </citation>
    <scope>NUCLEOTIDE SEQUENCE [LARGE SCALE GENOMIC DNA]</scope>
    <source>
        <strain evidence="4 5">CITHA-6</strain>
    </source>
</reference>
<dbReference type="PANTHER" id="PTHR13778:SF47">
    <property type="entry name" value="LIPOPOLYSACCHARIDE 1,3-GALACTOSYLTRANSFERASE"/>
    <property type="match status" value="1"/>
</dbReference>
<evidence type="ECO:0000256" key="1">
    <source>
        <dbReference type="ARBA" id="ARBA00022676"/>
    </source>
</evidence>
<dbReference type="Proteomes" id="UP000218796">
    <property type="component" value="Unassembled WGS sequence"/>
</dbReference>
<keyword evidence="1" id="KW-0328">Glycosyltransferase</keyword>
<keyword evidence="2 4" id="KW-0808">Transferase</keyword>